<accession>A0A9P0E5B3</accession>
<keyword evidence="2" id="KW-0732">Signal</keyword>
<dbReference type="Proteomes" id="UP001152798">
    <property type="component" value="Chromosome 1"/>
</dbReference>
<feature type="signal peptide" evidence="2">
    <location>
        <begin position="1"/>
        <end position="20"/>
    </location>
</feature>
<evidence type="ECO:0000256" key="2">
    <source>
        <dbReference type="SAM" id="SignalP"/>
    </source>
</evidence>
<sequence length="198" mass="22070">MEKILVPLLVIAVYTSSVWCENSTRTAKLEILRSPTKVAVWKPDPYPILRTYGDELPAPTVRNQSSVLSNVTEDDATKSKYETTSEVTHNSTSLLNTTEVNNSTKEGLLDTSTTKNDTCVRRDYEEEIAAVFRDEAGPIESAMLVFNSTFQYMEGKISNVTELVNLRVLNETVVDCGEYLTPKLNETLETTTNTNSTT</sequence>
<evidence type="ECO:0000313" key="4">
    <source>
        <dbReference type="Proteomes" id="UP001152798"/>
    </source>
</evidence>
<feature type="chain" id="PRO_5040206417" description="Neuropeptide" evidence="2">
    <location>
        <begin position="21"/>
        <end position="198"/>
    </location>
</feature>
<dbReference type="OrthoDB" id="6618883at2759"/>
<proteinExistence type="predicted"/>
<organism evidence="3 4">
    <name type="scientific">Nezara viridula</name>
    <name type="common">Southern green stink bug</name>
    <name type="synonym">Cimex viridulus</name>
    <dbReference type="NCBI Taxonomy" id="85310"/>
    <lineage>
        <taxon>Eukaryota</taxon>
        <taxon>Metazoa</taxon>
        <taxon>Ecdysozoa</taxon>
        <taxon>Arthropoda</taxon>
        <taxon>Hexapoda</taxon>
        <taxon>Insecta</taxon>
        <taxon>Pterygota</taxon>
        <taxon>Neoptera</taxon>
        <taxon>Paraneoptera</taxon>
        <taxon>Hemiptera</taxon>
        <taxon>Heteroptera</taxon>
        <taxon>Panheteroptera</taxon>
        <taxon>Pentatomomorpha</taxon>
        <taxon>Pentatomoidea</taxon>
        <taxon>Pentatomidae</taxon>
        <taxon>Pentatominae</taxon>
        <taxon>Nezara</taxon>
    </lineage>
</organism>
<evidence type="ECO:0008006" key="5">
    <source>
        <dbReference type="Google" id="ProtNLM"/>
    </source>
</evidence>
<dbReference type="AlphaFoldDB" id="A0A9P0E5B3"/>
<feature type="region of interest" description="Disordered" evidence="1">
    <location>
        <begin position="69"/>
        <end position="91"/>
    </location>
</feature>
<name>A0A9P0E5B3_NEZVI</name>
<evidence type="ECO:0000313" key="3">
    <source>
        <dbReference type="EMBL" id="CAH1390113.1"/>
    </source>
</evidence>
<keyword evidence="4" id="KW-1185">Reference proteome</keyword>
<gene>
    <name evidence="3" type="ORF">NEZAVI_LOCUS1367</name>
</gene>
<protein>
    <recommendedName>
        <fullName evidence="5">Neuropeptide</fullName>
    </recommendedName>
</protein>
<evidence type="ECO:0000256" key="1">
    <source>
        <dbReference type="SAM" id="MobiDB-lite"/>
    </source>
</evidence>
<dbReference type="EMBL" id="OV725077">
    <property type="protein sequence ID" value="CAH1390113.1"/>
    <property type="molecule type" value="Genomic_DNA"/>
</dbReference>
<reference evidence="3" key="1">
    <citation type="submission" date="2022-01" db="EMBL/GenBank/DDBJ databases">
        <authorList>
            <person name="King R."/>
        </authorList>
    </citation>
    <scope>NUCLEOTIDE SEQUENCE</scope>
</reference>